<dbReference type="GO" id="GO:0005739">
    <property type="term" value="C:mitochondrion"/>
    <property type="evidence" value="ECO:0007669"/>
    <property type="project" value="TreeGrafter"/>
</dbReference>
<keyword evidence="3" id="KW-1185">Reference proteome</keyword>
<reference evidence="2" key="2">
    <citation type="journal article" date="2019" name="IMA Fungus">
        <title>Genome sequencing and comparison of five Tilletia species to identify candidate genes for the detection of regulated species infecting wheat.</title>
        <authorList>
            <person name="Nguyen H.D.T."/>
            <person name="Sultana T."/>
            <person name="Kesanakurti P."/>
            <person name="Hambleton S."/>
        </authorList>
    </citation>
    <scope>NUCLEOTIDE SEQUENCE</scope>
    <source>
        <strain evidence="2">DAOMC 236426</strain>
    </source>
</reference>
<accession>A0A8X7MMD9</accession>
<name>A0A8X7MMD9_9BASI</name>
<evidence type="ECO:0000313" key="3">
    <source>
        <dbReference type="Proteomes" id="UP000077684"/>
    </source>
</evidence>
<feature type="region of interest" description="Disordered" evidence="1">
    <location>
        <begin position="167"/>
        <end position="218"/>
    </location>
</feature>
<feature type="compositionally biased region" description="Polar residues" evidence="1">
    <location>
        <begin position="167"/>
        <end position="177"/>
    </location>
</feature>
<evidence type="ECO:0000313" key="2">
    <source>
        <dbReference type="EMBL" id="KAE8242154.1"/>
    </source>
</evidence>
<evidence type="ECO:0008006" key="4">
    <source>
        <dbReference type="Google" id="ProtNLM"/>
    </source>
</evidence>
<dbReference type="AlphaFoldDB" id="A0A8X7MMD9"/>
<sequence>MSLQHLRRARGEQPQHQQLCTRLLIGADGHNSPVRQYASIRTFGHDYNQRGLVGTLRCRPGTVGHTAHQRFLPSGPIAFLPVSLSHPAPALVFLNEVIRLRPSCSGGQLAPSTTPASPPSRLTVSSNTVKVQVKVLCITLPGVASNDNHGEDDSLFGGGSDSGIARNQTLPITNWNGEGTGVAGGVNDGDFSQDTDDDDRPLQGRRATTANRTNRPLELVPDPNLVRWFVERMPQATALLGTDVGPRAGFLLPSMGLVHSSGPPNFTCVRNKTPVAPAALVISCRSHPS</sequence>
<dbReference type="InterPro" id="IPR051205">
    <property type="entry name" value="UbiH/COQ6_monooxygenase"/>
</dbReference>
<gene>
    <name evidence="2" type="ORF">A4X06_0g7185</name>
</gene>
<proteinExistence type="predicted"/>
<feature type="compositionally biased region" description="Gly residues" evidence="1">
    <location>
        <begin position="178"/>
        <end position="187"/>
    </location>
</feature>
<protein>
    <recommendedName>
        <fullName evidence="4">FAD-binding domain-containing protein</fullName>
    </recommendedName>
</protein>
<dbReference type="EMBL" id="LWDE02001195">
    <property type="protein sequence ID" value="KAE8242154.1"/>
    <property type="molecule type" value="Genomic_DNA"/>
</dbReference>
<dbReference type="Gene3D" id="3.50.50.60">
    <property type="entry name" value="FAD/NAD(P)-binding domain"/>
    <property type="match status" value="1"/>
</dbReference>
<comment type="caution">
    <text evidence="2">The sequence shown here is derived from an EMBL/GenBank/DDBJ whole genome shotgun (WGS) entry which is preliminary data.</text>
</comment>
<reference evidence="2" key="1">
    <citation type="submission" date="2016-04" db="EMBL/GenBank/DDBJ databases">
        <authorList>
            <person name="Nguyen H.D."/>
            <person name="Samba Siva P."/>
            <person name="Cullis J."/>
            <person name="Levesque C.A."/>
            <person name="Hambleton S."/>
        </authorList>
    </citation>
    <scope>NUCLEOTIDE SEQUENCE</scope>
    <source>
        <strain evidence="2">DAOMC 236426</strain>
    </source>
</reference>
<feature type="compositionally biased region" description="Low complexity" evidence="1">
    <location>
        <begin position="205"/>
        <end position="214"/>
    </location>
</feature>
<evidence type="ECO:0000256" key="1">
    <source>
        <dbReference type="SAM" id="MobiDB-lite"/>
    </source>
</evidence>
<dbReference type="Proteomes" id="UP000077684">
    <property type="component" value="Unassembled WGS sequence"/>
</dbReference>
<dbReference type="InterPro" id="IPR036188">
    <property type="entry name" value="FAD/NAD-bd_sf"/>
</dbReference>
<dbReference type="PANTHER" id="PTHR43876:SF7">
    <property type="entry name" value="UBIQUINONE BIOSYNTHESIS MONOOXYGENASE COQ6, MITOCHONDRIAL"/>
    <property type="match status" value="1"/>
</dbReference>
<dbReference type="PANTHER" id="PTHR43876">
    <property type="entry name" value="UBIQUINONE BIOSYNTHESIS MONOOXYGENASE COQ6, MITOCHONDRIAL"/>
    <property type="match status" value="1"/>
</dbReference>
<organism evidence="2 3">
    <name type="scientific">Tilletia controversa</name>
    <name type="common">dwarf bunt fungus</name>
    <dbReference type="NCBI Taxonomy" id="13291"/>
    <lineage>
        <taxon>Eukaryota</taxon>
        <taxon>Fungi</taxon>
        <taxon>Dikarya</taxon>
        <taxon>Basidiomycota</taxon>
        <taxon>Ustilaginomycotina</taxon>
        <taxon>Exobasidiomycetes</taxon>
        <taxon>Tilletiales</taxon>
        <taxon>Tilletiaceae</taxon>
        <taxon>Tilletia</taxon>
    </lineage>
</organism>